<dbReference type="SMART" id="SM00317">
    <property type="entry name" value="SET"/>
    <property type="match status" value="1"/>
</dbReference>
<feature type="domain" description="SET" evidence="2">
    <location>
        <begin position="127"/>
        <end position="269"/>
    </location>
</feature>
<dbReference type="SUPFAM" id="SSF82199">
    <property type="entry name" value="SET domain"/>
    <property type="match status" value="1"/>
</dbReference>
<dbReference type="InterPro" id="IPR001214">
    <property type="entry name" value="SET_dom"/>
</dbReference>
<dbReference type="Pfam" id="PF00856">
    <property type="entry name" value="SET"/>
    <property type="match status" value="1"/>
</dbReference>
<feature type="compositionally biased region" description="Polar residues" evidence="1">
    <location>
        <begin position="20"/>
        <end position="32"/>
    </location>
</feature>
<dbReference type="InterPro" id="IPR046341">
    <property type="entry name" value="SET_dom_sf"/>
</dbReference>
<feature type="compositionally biased region" description="Low complexity" evidence="1">
    <location>
        <begin position="61"/>
        <end position="86"/>
    </location>
</feature>
<name>A0ABR3FK57_9AGAR</name>
<dbReference type="PANTHER" id="PTHR47332">
    <property type="entry name" value="SET DOMAIN-CONTAINING PROTEIN 5"/>
    <property type="match status" value="1"/>
</dbReference>
<comment type="caution">
    <text evidence="3">The sequence shown here is derived from an EMBL/GenBank/DDBJ whole genome shotgun (WGS) entry which is preliminary data.</text>
</comment>
<keyword evidence="4" id="KW-1185">Reference proteome</keyword>
<accession>A0ABR3FK57</accession>
<dbReference type="Proteomes" id="UP001465976">
    <property type="component" value="Unassembled WGS sequence"/>
</dbReference>
<reference evidence="3 4" key="1">
    <citation type="submission" date="2024-02" db="EMBL/GenBank/DDBJ databases">
        <title>A draft genome for the cacao thread blight pathogen Marasmius crinis-equi.</title>
        <authorList>
            <person name="Cohen S.P."/>
            <person name="Baruah I.K."/>
            <person name="Amoako-Attah I."/>
            <person name="Bukari Y."/>
            <person name="Meinhardt L.W."/>
            <person name="Bailey B.A."/>
        </authorList>
    </citation>
    <scope>NUCLEOTIDE SEQUENCE [LARGE SCALE GENOMIC DNA]</scope>
    <source>
        <strain evidence="3 4">GH-76</strain>
    </source>
</reference>
<gene>
    <name evidence="3" type="ORF">V5O48_006200</name>
</gene>
<evidence type="ECO:0000313" key="3">
    <source>
        <dbReference type="EMBL" id="KAL0575781.1"/>
    </source>
</evidence>
<evidence type="ECO:0000256" key="1">
    <source>
        <dbReference type="SAM" id="MobiDB-lite"/>
    </source>
</evidence>
<evidence type="ECO:0000313" key="4">
    <source>
        <dbReference type="Proteomes" id="UP001465976"/>
    </source>
</evidence>
<dbReference type="CDD" id="cd20071">
    <property type="entry name" value="SET_SMYD"/>
    <property type="match status" value="1"/>
</dbReference>
<evidence type="ECO:0000259" key="2">
    <source>
        <dbReference type="PROSITE" id="PS50280"/>
    </source>
</evidence>
<dbReference type="Gene3D" id="2.170.270.10">
    <property type="entry name" value="SET domain"/>
    <property type="match status" value="1"/>
</dbReference>
<dbReference type="PROSITE" id="PS50280">
    <property type="entry name" value="SET"/>
    <property type="match status" value="1"/>
</dbReference>
<organism evidence="3 4">
    <name type="scientific">Marasmius crinis-equi</name>
    <dbReference type="NCBI Taxonomy" id="585013"/>
    <lineage>
        <taxon>Eukaryota</taxon>
        <taxon>Fungi</taxon>
        <taxon>Dikarya</taxon>
        <taxon>Basidiomycota</taxon>
        <taxon>Agaricomycotina</taxon>
        <taxon>Agaricomycetes</taxon>
        <taxon>Agaricomycetidae</taxon>
        <taxon>Agaricales</taxon>
        <taxon>Marasmiineae</taxon>
        <taxon>Marasmiaceae</taxon>
        <taxon>Marasmius</taxon>
    </lineage>
</organism>
<dbReference type="InterPro" id="IPR053185">
    <property type="entry name" value="SET_domain_protein"/>
</dbReference>
<dbReference type="PANTHER" id="PTHR47332:SF4">
    <property type="entry name" value="SET DOMAIN-CONTAINING PROTEIN 5"/>
    <property type="match status" value="1"/>
</dbReference>
<proteinExistence type="predicted"/>
<dbReference type="EMBL" id="JBAHYK010000275">
    <property type="protein sequence ID" value="KAL0575781.1"/>
    <property type="molecule type" value="Genomic_DNA"/>
</dbReference>
<protein>
    <recommendedName>
        <fullName evidence="2">SET domain-containing protein</fullName>
    </recommendedName>
</protein>
<feature type="compositionally biased region" description="Basic and acidic residues" evidence="1">
    <location>
        <begin position="45"/>
        <end position="54"/>
    </location>
</feature>
<sequence length="425" mass="47830">MPSSTTTRRRRSSSAASILQPIQTNIKGTPSPTRSPKKSNQQSRRRSDSSESGHRPRRKVSFANPISSTSSISNSTSTTKSASSKLSVQTISLPGESQCVALLERDIFAGFPRKFATPRTQIQTQAYQIAPCRSDRDRRSAGYGMFTTRKIPRGGAILVERPVIVVSSSGLGSCAPIDQLLDSKVRSSVMRLTDVHARGDATLEGIIRTNGLEFELGSRKCVGVFLDTSRVNHSCGPNALWRWDPTSFSITLEAVRPISAGSEITIPYIDCLQPRAERRKQLKSLYQFDCYCQHCDIHWSEPNAAAKSDMNRKELREFWSRLPSFDAWCSNRKAPEDALIKLHLRGLELRAAEGLETFTYKRHIDSIAMCYGALEDAESFRCWMERARNATMEEKTEKEMGVLMTWIEDPRRFPVWGWRRSALAR</sequence>
<feature type="region of interest" description="Disordered" evidence="1">
    <location>
        <begin position="1"/>
        <end position="86"/>
    </location>
</feature>